<evidence type="ECO:0000313" key="2">
    <source>
        <dbReference type="Proteomes" id="UP001150603"/>
    </source>
</evidence>
<name>A0ACC1JHX2_9FUNG</name>
<protein>
    <submittedName>
        <fullName evidence="1">Uncharacterized protein</fullName>
    </submittedName>
</protein>
<proteinExistence type="predicted"/>
<evidence type="ECO:0000313" key="1">
    <source>
        <dbReference type="EMBL" id="KAJ1951591.1"/>
    </source>
</evidence>
<reference evidence="1" key="1">
    <citation type="submission" date="2022-07" db="EMBL/GenBank/DDBJ databases">
        <title>Phylogenomic reconstructions and comparative analyses of Kickxellomycotina fungi.</title>
        <authorList>
            <person name="Reynolds N.K."/>
            <person name="Stajich J.E."/>
            <person name="Barry K."/>
            <person name="Grigoriev I.V."/>
            <person name="Crous P."/>
            <person name="Smith M.E."/>
        </authorList>
    </citation>
    <scope>NUCLEOTIDE SEQUENCE</scope>
    <source>
        <strain evidence="1">NRRL 5244</strain>
    </source>
</reference>
<keyword evidence="2" id="KW-1185">Reference proteome</keyword>
<comment type="caution">
    <text evidence="1">The sequence shown here is derived from an EMBL/GenBank/DDBJ whole genome shotgun (WGS) entry which is preliminary data.</text>
</comment>
<gene>
    <name evidence="1" type="ORF">FBU59_000066</name>
</gene>
<organism evidence="1 2">
    <name type="scientific">Linderina macrospora</name>
    <dbReference type="NCBI Taxonomy" id="4868"/>
    <lineage>
        <taxon>Eukaryota</taxon>
        <taxon>Fungi</taxon>
        <taxon>Fungi incertae sedis</taxon>
        <taxon>Zoopagomycota</taxon>
        <taxon>Kickxellomycotina</taxon>
        <taxon>Kickxellomycetes</taxon>
        <taxon>Kickxellales</taxon>
        <taxon>Kickxellaceae</taxon>
        <taxon>Linderina</taxon>
    </lineage>
</organism>
<dbReference type="Proteomes" id="UP001150603">
    <property type="component" value="Unassembled WGS sequence"/>
</dbReference>
<accession>A0ACC1JHX2</accession>
<dbReference type="EMBL" id="JANBPW010000004">
    <property type="protein sequence ID" value="KAJ1951591.1"/>
    <property type="molecule type" value="Genomic_DNA"/>
</dbReference>
<sequence>MERSAAPGQQPQTAFRLAEKAIRKAHTEPTSELVPAALAHTLTAPDLGFPVFNTPHPTALALPNHPGLLLIRDALTPEAQRWLARKCLVDCSRPPNRSNLDPFFALPDRSLFEMQESQTPVSPRDVSSLDDTLSAVTRPKEKFYHQAQPAAALLPRLRWYTLGRQYNWTTKLYDSGSTTFDPALDSLMRAIAIAISDATVDGRTINDFDGHRYECHAGIVNFYGEKDTMAGHVDKTEENMDAPLISLSIGLECMYLVGGRTRNTEPSAIRLRSGDILAMCGESRLAFHGVPRVIADSAPSYLTDHCAGNADAGAEHYPEWQYFARFLARHRVNCNARKCE</sequence>